<dbReference type="SUPFAM" id="SSF53474">
    <property type="entry name" value="alpha/beta-Hydrolases"/>
    <property type="match status" value="1"/>
</dbReference>
<dbReference type="InterPro" id="IPR019826">
    <property type="entry name" value="Carboxylesterase_B_AS"/>
</dbReference>
<feature type="signal peptide" evidence="3">
    <location>
        <begin position="1"/>
        <end position="30"/>
    </location>
</feature>
<keyword evidence="7" id="KW-1185">Reference proteome</keyword>
<dbReference type="PANTHER" id="PTHR11559">
    <property type="entry name" value="CARBOXYLESTERASE"/>
    <property type="match status" value="1"/>
</dbReference>
<evidence type="ECO:0000256" key="1">
    <source>
        <dbReference type="ARBA" id="ARBA00005964"/>
    </source>
</evidence>
<dbReference type="RefSeq" id="WP_375526690.1">
    <property type="nucleotide sequence ID" value="NZ_JBHILM010000021.1"/>
</dbReference>
<feature type="compositionally biased region" description="Basic and acidic residues" evidence="4">
    <location>
        <begin position="86"/>
        <end position="98"/>
    </location>
</feature>
<gene>
    <name evidence="6" type="ORF">ACE3NQ_18685</name>
</gene>
<evidence type="ECO:0000256" key="3">
    <source>
        <dbReference type="RuleBase" id="RU361235"/>
    </source>
</evidence>
<keyword evidence="3" id="KW-0732">Signal</keyword>
<dbReference type="InterPro" id="IPR050309">
    <property type="entry name" value="Type-B_Carboxylest/Lipase"/>
</dbReference>
<accession>A0ABV5BBV5</accession>
<comment type="similarity">
    <text evidence="1 3">Belongs to the type-B carboxylesterase/lipase family.</text>
</comment>
<dbReference type="EMBL" id="JBHILM010000021">
    <property type="protein sequence ID" value="MFB5682947.1"/>
    <property type="molecule type" value="Genomic_DNA"/>
</dbReference>
<feature type="chain" id="PRO_5044979486" description="Carboxylic ester hydrolase" evidence="3">
    <location>
        <begin position="31"/>
        <end position="583"/>
    </location>
</feature>
<feature type="region of interest" description="Disordered" evidence="4">
    <location>
        <begin position="79"/>
        <end position="98"/>
    </location>
</feature>
<evidence type="ECO:0000313" key="7">
    <source>
        <dbReference type="Proteomes" id="UP001580407"/>
    </source>
</evidence>
<name>A0ABV5BBV5_9BACL</name>
<dbReference type="InterPro" id="IPR002018">
    <property type="entry name" value="CarbesteraseB"/>
</dbReference>
<dbReference type="Gene3D" id="3.40.50.1820">
    <property type="entry name" value="alpha/beta hydrolase"/>
    <property type="match status" value="1"/>
</dbReference>
<organism evidence="6 7">
    <name type="scientific">Paenibacillus terreus</name>
    <dbReference type="NCBI Taxonomy" id="1387834"/>
    <lineage>
        <taxon>Bacteria</taxon>
        <taxon>Bacillati</taxon>
        <taxon>Bacillota</taxon>
        <taxon>Bacilli</taxon>
        <taxon>Bacillales</taxon>
        <taxon>Paenibacillaceae</taxon>
        <taxon>Paenibacillus</taxon>
    </lineage>
</organism>
<dbReference type="PROSITE" id="PS00122">
    <property type="entry name" value="CARBOXYLESTERASE_B_1"/>
    <property type="match status" value="1"/>
</dbReference>
<dbReference type="Proteomes" id="UP001580407">
    <property type="component" value="Unassembled WGS sequence"/>
</dbReference>
<feature type="domain" description="Carboxylesterase type B" evidence="5">
    <location>
        <begin position="49"/>
        <end position="372"/>
    </location>
</feature>
<sequence>MKGRSLLSALLIASLLIVLVLASGYKTAQAANKTGEGEAAAAFTPKVVQQTKFGKVKGYKDEVHNTLIWKGVPYGGPTSGAQRWKKPTDPKPWKGELNATKDGDVAIQAGPNGATGSESALNLDIYRPANHKQNLPVMVFIHGGNNQGGGSGEIAGNSLVNDIDAIFVSVNYRLGPLGFNPLPALHTGDPLEDSGNYALLDIAKSLDWVKENIGYFGGDAGNVTVSGFSAGGRDVMAMLASPIFKDKFDKAISFSGGMTIADKTDSAKVFAKAIAPLAVQDGKKKTEEEAYRWLLTPGSDVKKYLYSIPAEKLAGLMGNASIRMSVFPHLYNDGVVLPKEGFDTTVYNSVPLLMLTGEQEFSLFARSDRYFADSVSSGAINTHPDKVAEYNFVNRYGGQLYSLFNVEESARAMKPHYPADIYGVEIEFGSDPYVAGEAMAAYGSFHGVFMPLLNTASQNYKDLAGDGYSSAGAKQLSVIFQKYIGNFLKTGNPNGDDLVTWKAWTEENAAAGQSILKLDANRDRAIVYMSNKEFTYEDVLQAMDNDHTISAESKQALVSQVLNGRWFSQRLDEKYNNPSLWVE</sequence>
<evidence type="ECO:0000256" key="2">
    <source>
        <dbReference type="ARBA" id="ARBA00022801"/>
    </source>
</evidence>
<dbReference type="Pfam" id="PF00135">
    <property type="entry name" value="COesterase"/>
    <property type="match status" value="1"/>
</dbReference>
<evidence type="ECO:0000313" key="6">
    <source>
        <dbReference type="EMBL" id="MFB5682947.1"/>
    </source>
</evidence>
<evidence type="ECO:0000259" key="5">
    <source>
        <dbReference type="Pfam" id="PF00135"/>
    </source>
</evidence>
<dbReference type="InterPro" id="IPR029058">
    <property type="entry name" value="AB_hydrolase_fold"/>
</dbReference>
<reference evidence="6 7" key="1">
    <citation type="submission" date="2024-09" db="EMBL/GenBank/DDBJ databases">
        <authorList>
            <person name="Ruan L."/>
        </authorList>
    </citation>
    <scope>NUCLEOTIDE SEQUENCE [LARGE SCALE GENOMIC DNA]</scope>
    <source>
        <strain evidence="6 7">D33</strain>
    </source>
</reference>
<comment type="caution">
    <text evidence="6">The sequence shown here is derived from an EMBL/GenBank/DDBJ whole genome shotgun (WGS) entry which is preliminary data.</text>
</comment>
<proteinExistence type="inferred from homology"/>
<protein>
    <recommendedName>
        <fullName evidence="3">Carboxylic ester hydrolase</fullName>
        <ecNumber evidence="3">3.1.1.-</ecNumber>
    </recommendedName>
</protein>
<dbReference type="EC" id="3.1.1.-" evidence="3"/>
<keyword evidence="2 3" id="KW-0378">Hydrolase</keyword>
<evidence type="ECO:0000256" key="4">
    <source>
        <dbReference type="SAM" id="MobiDB-lite"/>
    </source>
</evidence>